<sequence>MGITDFFRGDRTAVSKVEAEQVNAVALAEIQKEIEVCKKEKDDNGDETGSECSGGCDSEDIENGEAVFSKLQIDYDTPLLNSSKCPKLHFVVPSSKIDWAHDACMENVDSVEYKISKWCESHMEQYEKIGEGQSLTCSVTSQPIDIMDIDVMRHKKNNVLILPYFIWINDLKADRVDETLNELVPIILNKELTKEQVIERFPNISLASDKSFVFICSHTTRDKRCGVTAPYMKKVLDKLLQAHGLYRDNSDFRPDGCRVTFINHVGGHKFAGNVQIYLRDTQTLIWLGRVTPKFLPTIFEHLILPENPTLPLPEKVRCVRKYQKW</sequence>
<dbReference type="EMBL" id="FXLY01000004">
    <property type="protein sequence ID" value="SMN19547.1"/>
    <property type="molecule type" value="Genomic_DNA"/>
</dbReference>
<dbReference type="Pfam" id="PF06999">
    <property type="entry name" value="Suc_Fer-like"/>
    <property type="match status" value="1"/>
</dbReference>
<dbReference type="InterPro" id="IPR009737">
    <property type="entry name" value="Aim32/Apd1-like"/>
</dbReference>
<dbReference type="AlphaFoldDB" id="A0A1X7R1K2"/>
<protein>
    <recommendedName>
        <fullName evidence="3">Actin patches distal protein 1</fullName>
    </recommendedName>
</protein>
<evidence type="ECO:0000313" key="2">
    <source>
        <dbReference type="Proteomes" id="UP000196158"/>
    </source>
</evidence>
<dbReference type="PANTHER" id="PTHR31902">
    <property type="entry name" value="ACTIN PATCHES DISTAL PROTEIN 1"/>
    <property type="match status" value="1"/>
</dbReference>
<name>A0A1X7R1K2_9SACH</name>
<dbReference type="InterPro" id="IPR036249">
    <property type="entry name" value="Thioredoxin-like_sf"/>
</dbReference>
<evidence type="ECO:0008006" key="3">
    <source>
        <dbReference type="Google" id="ProtNLM"/>
    </source>
</evidence>
<accession>A0A1X7R1K2</accession>
<reference evidence="1 2" key="1">
    <citation type="submission" date="2017-04" db="EMBL/GenBank/DDBJ databases">
        <authorList>
            <person name="Afonso C.L."/>
            <person name="Miller P.J."/>
            <person name="Scott M.A."/>
            <person name="Spackman E."/>
            <person name="Goraichik I."/>
            <person name="Dimitrov K.M."/>
            <person name="Suarez D.L."/>
            <person name="Swayne D.E."/>
        </authorList>
    </citation>
    <scope>NUCLEOTIDE SEQUENCE [LARGE SCALE GENOMIC DNA]</scope>
</reference>
<dbReference type="CDD" id="cd03062">
    <property type="entry name" value="TRX_Fd_Sucrase"/>
    <property type="match status" value="1"/>
</dbReference>
<organism evidence="1 2">
    <name type="scientific">Maudiozyma saulgeensis</name>
    <dbReference type="NCBI Taxonomy" id="1789683"/>
    <lineage>
        <taxon>Eukaryota</taxon>
        <taxon>Fungi</taxon>
        <taxon>Dikarya</taxon>
        <taxon>Ascomycota</taxon>
        <taxon>Saccharomycotina</taxon>
        <taxon>Saccharomycetes</taxon>
        <taxon>Saccharomycetales</taxon>
        <taxon>Saccharomycetaceae</taxon>
        <taxon>Maudiozyma</taxon>
    </lineage>
</organism>
<dbReference type="SUPFAM" id="SSF52833">
    <property type="entry name" value="Thioredoxin-like"/>
    <property type="match status" value="1"/>
</dbReference>
<proteinExistence type="predicted"/>
<dbReference type="Proteomes" id="UP000196158">
    <property type="component" value="Unassembled WGS sequence"/>
</dbReference>
<keyword evidence="2" id="KW-1185">Reference proteome</keyword>
<evidence type="ECO:0000313" key="1">
    <source>
        <dbReference type="EMBL" id="SMN19547.1"/>
    </source>
</evidence>
<dbReference type="Gene3D" id="3.40.30.10">
    <property type="entry name" value="Glutaredoxin"/>
    <property type="match status" value="1"/>
</dbReference>
<gene>
    <name evidence="1" type="ORF">KASA_0O00924G</name>
</gene>
<dbReference type="OrthoDB" id="10253744at2759"/>
<dbReference type="STRING" id="1789683.A0A1X7R1K2"/>
<dbReference type="PANTHER" id="PTHR31902:SF14">
    <property type="entry name" value="ACTIN PATCHES DISTAL PROTEIN 1"/>
    <property type="match status" value="1"/>
</dbReference>